<dbReference type="InParanoid" id="A0A0C2YTQ6"/>
<dbReference type="EMBL" id="KN822191">
    <property type="protein sequence ID" value="KIM53048.1"/>
    <property type="molecule type" value="Genomic_DNA"/>
</dbReference>
<dbReference type="Proteomes" id="UP000053989">
    <property type="component" value="Unassembled WGS sequence"/>
</dbReference>
<evidence type="ECO:0000313" key="2">
    <source>
        <dbReference type="EMBL" id="KIM53048.1"/>
    </source>
</evidence>
<feature type="region of interest" description="Disordered" evidence="1">
    <location>
        <begin position="1"/>
        <end position="86"/>
    </location>
</feature>
<protein>
    <submittedName>
        <fullName evidence="2">Uncharacterized protein</fullName>
    </submittedName>
</protein>
<name>A0A0C2YTQ6_9AGAM</name>
<accession>A0A0C2YTQ6</accession>
<gene>
    <name evidence="2" type="ORF">SCLCIDRAFT_1223222</name>
</gene>
<reference evidence="2 3" key="1">
    <citation type="submission" date="2014-04" db="EMBL/GenBank/DDBJ databases">
        <authorList>
            <consortium name="DOE Joint Genome Institute"/>
            <person name="Kuo A."/>
            <person name="Kohler A."/>
            <person name="Nagy L.G."/>
            <person name="Floudas D."/>
            <person name="Copeland A."/>
            <person name="Barry K.W."/>
            <person name="Cichocki N."/>
            <person name="Veneault-Fourrey C."/>
            <person name="LaButti K."/>
            <person name="Lindquist E.A."/>
            <person name="Lipzen A."/>
            <person name="Lundell T."/>
            <person name="Morin E."/>
            <person name="Murat C."/>
            <person name="Sun H."/>
            <person name="Tunlid A."/>
            <person name="Henrissat B."/>
            <person name="Grigoriev I.V."/>
            <person name="Hibbett D.S."/>
            <person name="Martin F."/>
            <person name="Nordberg H.P."/>
            <person name="Cantor M.N."/>
            <person name="Hua S.X."/>
        </authorList>
    </citation>
    <scope>NUCLEOTIDE SEQUENCE [LARGE SCALE GENOMIC DNA]</scope>
    <source>
        <strain evidence="2 3">Foug A</strain>
    </source>
</reference>
<sequence>MTPPSKKPRQLTKTNAGKLRNRTKLAASRSIGASLRTVQRDYSSHHNQWPSESHAHATARSRTTPSNCGEKDLCTSQNRVEAGRSR</sequence>
<reference evidence="3" key="2">
    <citation type="submission" date="2015-01" db="EMBL/GenBank/DDBJ databases">
        <title>Evolutionary Origins and Diversification of the Mycorrhizal Mutualists.</title>
        <authorList>
            <consortium name="DOE Joint Genome Institute"/>
            <consortium name="Mycorrhizal Genomics Consortium"/>
            <person name="Kohler A."/>
            <person name="Kuo A."/>
            <person name="Nagy L.G."/>
            <person name="Floudas D."/>
            <person name="Copeland A."/>
            <person name="Barry K.W."/>
            <person name="Cichocki N."/>
            <person name="Veneault-Fourrey C."/>
            <person name="LaButti K."/>
            <person name="Lindquist E.A."/>
            <person name="Lipzen A."/>
            <person name="Lundell T."/>
            <person name="Morin E."/>
            <person name="Murat C."/>
            <person name="Riley R."/>
            <person name="Ohm R."/>
            <person name="Sun H."/>
            <person name="Tunlid A."/>
            <person name="Henrissat B."/>
            <person name="Grigoriev I.V."/>
            <person name="Hibbett D.S."/>
            <person name="Martin F."/>
        </authorList>
    </citation>
    <scope>NUCLEOTIDE SEQUENCE [LARGE SCALE GENOMIC DNA]</scope>
    <source>
        <strain evidence="3">Foug A</strain>
    </source>
</reference>
<organism evidence="2 3">
    <name type="scientific">Scleroderma citrinum Foug A</name>
    <dbReference type="NCBI Taxonomy" id="1036808"/>
    <lineage>
        <taxon>Eukaryota</taxon>
        <taxon>Fungi</taxon>
        <taxon>Dikarya</taxon>
        <taxon>Basidiomycota</taxon>
        <taxon>Agaricomycotina</taxon>
        <taxon>Agaricomycetes</taxon>
        <taxon>Agaricomycetidae</taxon>
        <taxon>Boletales</taxon>
        <taxon>Sclerodermatineae</taxon>
        <taxon>Sclerodermataceae</taxon>
        <taxon>Scleroderma</taxon>
    </lineage>
</organism>
<evidence type="ECO:0000256" key="1">
    <source>
        <dbReference type="SAM" id="MobiDB-lite"/>
    </source>
</evidence>
<keyword evidence="3" id="KW-1185">Reference proteome</keyword>
<proteinExistence type="predicted"/>
<dbReference type="HOGENOM" id="CLU_2499176_0_0_1"/>
<feature type="compositionally biased region" description="Basic residues" evidence="1">
    <location>
        <begin position="1"/>
        <end position="10"/>
    </location>
</feature>
<dbReference type="AlphaFoldDB" id="A0A0C2YTQ6"/>
<evidence type="ECO:0000313" key="3">
    <source>
        <dbReference type="Proteomes" id="UP000053989"/>
    </source>
</evidence>